<dbReference type="GO" id="GO:0005198">
    <property type="term" value="F:structural molecule activity"/>
    <property type="evidence" value="ECO:0007669"/>
    <property type="project" value="UniProtKB-UniRule"/>
</dbReference>
<dbReference type="Pfam" id="PF00669">
    <property type="entry name" value="Flagellin_N"/>
    <property type="match status" value="1"/>
</dbReference>
<dbReference type="Pfam" id="PF00700">
    <property type="entry name" value="Flagellin_C"/>
    <property type="match status" value="1"/>
</dbReference>
<comment type="subcellular location">
    <subcellularLocation>
        <location evidence="4">Secreted</location>
    </subcellularLocation>
    <subcellularLocation>
        <location evidence="4">Bacterial flagellum</location>
    </subcellularLocation>
</comment>
<dbReference type="KEGG" id="txa:HQN79_09095"/>
<dbReference type="Gene3D" id="6.10.10.10">
    <property type="entry name" value="Flagellar export chaperone, C-terminal domain"/>
    <property type="match status" value="1"/>
</dbReference>
<sequence>MAINGYNVLNIPSYALNNEISRTNQSMTSGSQINQSADNASGQAIVTALNTQITTQDIAGRNTLDGMSLLQTADGASATIAERLQRMTELTVQALNGTMSVSQRSMLDQEFQQNLAGINEIAQNTSFNQQNLLNGGTSSIEIAMGDTSTSLNLPDLTTNGLGLSGLSIDNPANASTVLDGLGSAMESLSLTRSGFGAQQQGLMTAYNNLQTQNENAQAARSRINDTNMAQASTDQARQNMLLDARITMQAQSNQQQASVLQLLNS</sequence>
<keyword evidence="8" id="KW-1185">Reference proteome</keyword>
<keyword evidence="7" id="KW-0966">Cell projection</keyword>
<evidence type="ECO:0000259" key="5">
    <source>
        <dbReference type="Pfam" id="PF00669"/>
    </source>
</evidence>
<organism evidence="7 8">
    <name type="scientific">Thiomicrorhabdus xiamenensis</name>
    <dbReference type="NCBI Taxonomy" id="2739063"/>
    <lineage>
        <taxon>Bacteria</taxon>
        <taxon>Pseudomonadati</taxon>
        <taxon>Pseudomonadota</taxon>
        <taxon>Gammaproteobacteria</taxon>
        <taxon>Thiotrichales</taxon>
        <taxon>Piscirickettsiaceae</taxon>
        <taxon>Thiomicrorhabdus</taxon>
    </lineage>
</organism>
<dbReference type="Proteomes" id="UP000504724">
    <property type="component" value="Chromosome"/>
</dbReference>
<evidence type="ECO:0000256" key="1">
    <source>
        <dbReference type="ARBA" id="ARBA00005709"/>
    </source>
</evidence>
<name>A0A7D4NLZ8_9GAMM</name>
<dbReference type="GO" id="GO:0005576">
    <property type="term" value="C:extracellular region"/>
    <property type="evidence" value="ECO:0007669"/>
    <property type="project" value="UniProtKB-SubCell"/>
</dbReference>
<reference evidence="7 8" key="1">
    <citation type="submission" date="2020-05" db="EMBL/GenBank/DDBJ databases">
        <title>Thiomicrorhabdus sediminis sp.nov. and Thiomicrorhabdus xiamenensis sp.nov., novel sulfur-oxidizing bacteria isolated from coastal sediment.</title>
        <authorList>
            <person name="Liu X."/>
        </authorList>
    </citation>
    <scope>NUCLEOTIDE SEQUENCE [LARGE SCALE GENOMIC DNA]</scope>
    <source>
        <strain evidence="7 8">G2</strain>
    </source>
</reference>
<keyword evidence="7" id="KW-0969">Cilium</keyword>
<evidence type="ECO:0000313" key="8">
    <source>
        <dbReference type="Proteomes" id="UP000504724"/>
    </source>
</evidence>
<dbReference type="InterPro" id="IPR042187">
    <property type="entry name" value="Flagellin_C_sub2"/>
</dbReference>
<protein>
    <recommendedName>
        <fullName evidence="4">Flagellin</fullName>
    </recommendedName>
</protein>
<feature type="domain" description="Flagellin N-terminal" evidence="5">
    <location>
        <begin position="17"/>
        <end position="135"/>
    </location>
</feature>
<dbReference type="AlphaFoldDB" id="A0A7D4NLZ8"/>
<evidence type="ECO:0000313" key="7">
    <source>
        <dbReference type="EMBL" id="QKI89714.1"/>
    </source>
</evidence>
<dbReference type="EMBL" id="CP054020">
    <property type="protein sequence ID" value="QKI89714.1"/>
    <property type="molecule type" value="Genomic_DNA"/>
</dbReference>
<dbReference type="InterPro" id="IPR046358">
    <property type="entry name" value="Flagellin_C"/>
</dbReference>
<dbReference type="InterPro" id="IPR001029">
    <property type="entry name" value="Flagellin_N"/>
</dbReference>
<comment type="similarity">
    <text evidence="1 4">Belongs to the bacterial flagellin family.</text>
</comment>
<evidence type="ECO:0000256" key="2">
    <source>
        <dbReference type="ARBA" id="ARBA00022525"/>
    </source>
</evidence>
<accession>A0A7D4NLZ8</accession>
<feature type="domain" description="Flagellin C-terminal" evidence="6">
    <location>
        <begin position="179"/>
        <end position="263"/>
    </location>
</feature>
<dbReference type="PANTHER" id="PTHR42792">
    <property type="entry name" value="FLAGELLIN"/>
    <property type="match status" value="1"/>
</dbReference>
<proteinExistence type="inferred from homology"/>
<keyword evidence="7" id="KW-0282">Flagellum</keyword>
<dbReference type="SUPFAM" id="SSF64518">
    <property type="entry name" value="Phase 1 flagellin"/>
    <property type="match status" value="1"/>
</dbReference>
<gene>
    <name evidence="7" type="ORF">HQN79_09095</name>
</gene>
<keyword evidence="3 4" id="KW-0975">Bacterial flagellum</keyword>
<evidence type="ECO:0000256" key="4">
    <source>
        <dbReference type="RuleBase" id="RU362073"/>
    </source>
</evidence>
<keyword evidence="2 4" id="KW-0964">Secreted</keyword>
<dbReference type="InterPro" id="IPR001492">
    <property type="entry name" value="Flagellin"/>
</dbReference>
<dbReference type="GO" id="GO:0009288">
    <property type="term" value="C:bacterial-type flagellum"/>
    <property type="evidence" value="ECO:0007669"/>
    <property type="project" value="UniProtKB-SubCell"/>
</dbReference>
<dbReference type="PANTHER" id="PTHR42792:SF2">
    <property type="entry name" value="FLAGELLIN"/>
    <property type="match status" value="1"/>
</dbReference>
<evidence type="ECO:0000256" key="3">
    <source>
        <dbReference type="ARBA" id="ARBA00023143"/>
    </source>
</evidence>
<evidence type="ECO:0000259" key="6">
    <source>
        <dbReference type="Pfam" id="PF00700"/>
    </source>
</evidence>
<comment type="function">
    <text evidence="4">Flagellin is the subunit protein which polymerizes to form the filaments of bacterial flagella.</text>
</comment>
<dbReference type="RefSeq" id="WP_173285790.1">
    <property type="nucleotide sequence ID" value="NZ_CP054020.1"/>
</dbReference>
<dbReference type="Gene3D" id="1.20.1330.10">
    <property type="entry name" value="f41 fragment of flagellin, N-terminal domain"/>
    <property type="match status" value="1"/>
</dbReference>
<dbReference type="PRINTS" id="PR00207">
    <property type="entry name" value="FLAGELLIN"/>
</dbReference>